<keyword evidence="3" id="KW-1185">Reference proteome</keyword>
<dbReference type="EMBL" id="JADQDO010000004">
    <property type="protein sequence ID" value="MBF9233863.1"/>
    <property type="molecule type" value="Genomic_DNA"/>
</dbReference>
<evidence type="ECO:0000313" key="3">
    <source>
        <dbReference type="Proteomes" id="UP000599312"/>
    </source>
</evidence>
<dbReference type="InterPro" id="IPR050659">
    <property type="entry name" value="Peptidase_M24B"/>
</dbReference>
<dbReference type="Proteomes" id="UP000599312">
    <property type="component" value="Unassembled WGS sequence"/>
</dbReference>
<keyword evidence="2" id="KW-0645">Protease</keyword>
<dbReference type="CDD" id="cd01066">
    <property type="entry name" value="APP_MetAP"/>
    <property type="match status" value="1"/>
</dbReference>
<accession>A0A931BPU7</accession>
<keyword evidence="2" id="KW-0031">Aminopeptidase</keyword>
<dbReference type="PANTHER" id="PTHR46112:SF2">
    <property type="entry name" value="XAA-PRO AMINOPEPTIDASE P-RELATED"/>
    <property type="match status" value="1"/>
</dbReference>
<comment type="caution">
    <text evidence="2">The sequence shown here is derived from an EMBL/GenBank/DDBJ whole genome shotgun (WGS) entry which is preliminary data.</text>
</comment>
<dbReference type="InterPro" id="IPR029149">
    <property type="entry name" value="Creatin/AminoP/Spt16_N"/>
</dbReference>
<keyword evidence="2" id="KW-0378">Hydrolase</keyword>
<protein>
    <submittedName>
        <fullName evidence="2">Aminopeptidase P family protein</fullName>
    </submittedName>
</protein>
<dbReference type="GO" id="GO:0004177">
    <property type="term" value="F:aminopeptidase activity"/>
    <property type="evidence" value="ECO:0007669"/>
    <property type="project" value="UniProtKB-KW"/>
</dbReference>
<feature type="domain" description="Peptidase M24" evidence="1">
    <location>
        <begin position="177"/>
        <end position="378"/>
    </location>
</feature>
<organism evidence="2 3">
    <name type="scientific">Microvirga alba</name>
    <dbReference type="NCBI Taxonomy" id="2791025"/>
    <lineage>
        <taxon>Bacteria</taxon>
        <taxon>Pseudomonadati</taxon>
        <taxon>Pseudomonadota</taxon>
        <taxon>Alphaproteobacteria</taxon>
        <taxon>Hyphomicrobiales</taxon>
        <taxon>Methylobacteriaceae</taxon>
        <taxon>Microvirga</taxon>
    </lineage>
</organism>
<dbReference type="SUPFAM" id="SSF55920">
    <property type="entry name" value="Creatinase/aminopeptidase"/>
    <property type="match status" value="1"/>
</dbReference>
<sequence>MTTDDERRIAGVSRAELERRWSLVRNHMKENRIDAIVAFSNDDHLGGATRWFTDQPVNYRQAVIFHSREPMTVVDHGHMGTKRQLDDTDPLRPGVGELLFTAEFQSVQYTQSYEAELVVEALNRRRCHRIGLINVDGMPHAFVRTLQAGLVGMPETIDVTDAVDGFMVIKSAEEITLIRRAAEVQDEIFARVLAEGRPGMRDFELSALAQYHGRLLGAETGILLVGSAPQGTASPMRFYPLQGRTIRDGDVVCLLIENSGPGGFYTELIRHICFGKVSAEFMDAFEKTRIAQTETIKNFRPGIACRDIYEAHSRHMTEQGLGVDRRIYAHGQGYNLVERPLVRFDEPMIVAAGMNMAIHPTIMTPNVFAASCDNYLITASGAERLHRTEQKVFELS</sequence>
<evidence type="ECO:0000313" key="2">
    <source>
        <dbReference type="EMBL" id="MBF9233863.1"/>
    </source>
</evidence>
<name>A0A931BPU7_9HYPH</name>
<evidence type="ECO:0000259" key="1">
    <source>
        <dbReference type="Pfam" id="PF00557"/>
    </source>
</evidence>
<dbReference type="SUPFAM" id="SSF53092">
    <property type="entry name" value="Creatinase/prolidase N-terminal domain"/>
    <property type="match status" value="1"/>
</dbReference>
<dbReference type="PANTHER" id="PTHR46112">
    <property type="entry name" value="AMINOPEPTIDASE"/>
    <property type="match status" value="1"/>
</dbReference>
<dbReference type="InterPro" id="IPR000994">
    <property type="entry name" value="Pept_M24"/>
</dbReference>
<dbReference type="RefSeq" id="WP_196271853.1">
    <property type="nucleotide sequence ID" value="NZ_JADQDO010000004.1"/>
</dbReference>
<gene>
    <name evidence="2" type="ORF">I2H38_10795</name>
</gene>
<dbReference type="AlphaFoldDB" id="A0A931BPU7"/>
<dbReference type="Gene3D" id="3.90.230.10">
    <property type="entry name" value="Creatinase/methionine aminopeptidase superfamily"/>
    <property type="match status" value="1"/>
</dbReference>
<dbReference type="Pfam" id="PF00557">
    <property type="entry name" value="Peptidase_M24"/>
    <property type="match status" value="1"/>
</dbReference>
<reference evidence="2" key="1">
    <citation type="submission" date="2020-11" db="EMBL/GenBank/DDBJ databases">
        <authorList>
            <person name="Kim M.K."/>
        </authorList>
    </citation>
    <scope>NUCLEOTIDE SEQUENCE</scope>
    <source>
        <strain evidence="2">BT350</strain>
    </source>
</reference>
<dbReference type="InterPro" id="IPR036005">
    <property type="entry name" value="Creatinase/aminopeptidase-like"/>
</dbReference>
<dbReference type="Gene3D" id="3.40.350.10">
    <property type="entry name" value="Creatinase/prolidase N-terminal domain"/>
    <property type="match status" value="1"/>
</dbReference>
<proteinExistence type="predicted"/>